<evidence type="ECO:0000256" key="1">
    <source>
        <dbReference type="SAM" id="MobiDB-lite"/>
    </source>
</evidence>
<sequence>MSYGKSRIARIRYNLEFSGYEAIVFIQDAGETFSYPSFVAAPLDAEYALVMEQLSNKALRKHRSANPGLRSHLKRLTATPQAPELPPLAA</sequence>
<dbReference type="EMBL" id="FNPR01000003">
    <property type="protein sequence ID" value="SDY69593.1"/>
    <property type="molecule type" value="Genomic_DNA"/>
</dbReference>
<dbReference type="AlphaFoldDB" id="A0A1H3LZ42"/>
<evidence type="ECO:0000313" key="2">
    <source>
        <dbReference type="EMBL" id="SDY69593.1"/>
    </source>
</evidence>
<evidence type="ECO:0000313" key="3">
    <source>
        <dbReference type="Proteomes" id="UP000199026"/>
    </source>
</evidence>
<organism evidence="2 3">
    <name type="scientific">Lentibacter algarum</name>
    <dbReference type="NCBI Taxonomy" id="576131"/>
    <lineage>
        <taxon>Bacteria</taxon>
        <taxon>Pseudomonadati</taxon>
        <taxon>Pseudomonadota</taxon>
        <taxon>Alphaproteobacteria</taxon>
        <taxon>Rhodobacterales</taxon>
        <taxon>Roseobacteraceae</taxon>
        <taxon>Lentibacter</taxon>
    </lineage>
</organism>
<dbReference type="GeneID" id="78125221"/>
<feature type="region of interest" description="Disordered" evidence="1">
    <location>
        <begin position="62"/>
        <end position="90"/>
    </location>
</feature>
<dbReference type="Proteomes" id="UP000199026">
    <property type="component" value="Unassembled WGS sequence"/>
</dbReference>
<name>A0A1H3LZ42_9RHOB</name>
<reference evidence="2 3" key="1">
    <citation type="submission" date="2016-10" db="EMBL/GenBank/DDBJ databases">
        <authorList>
            <person name="de Groot N.N."/>
        </authorList>
    </citation>
    <scope>NUCLEOTIDE SEQUENCE [LARGE SCALE GENOMIC DNA]</scope>
    <source>
        <strain evidence="2 3">DSM 24677</strain>
    </source>
</reference>
<proteinExistence type="predicted"/>
<gene>
    <name evidence="2" type="ORF">SAMN05444486_103271</name>
</gene>
<dbReference type="STRING" id="576131.SAMN05444486_103271"/>
<dbReference type="RefSeq" id="WP_089892384.1">
    <property type="nucleotide sequence ID" value="NZ_CALJFH010000021.1"/>
</dbReference>
<protein>
    <submittedName>
        <fullName evidence="2">Uncharacterized protein</fullName>
    </submittedName>
</protein>
<keyword evidence="3" id="KW-1185">Reference proteome</keyword>
<dbReference type="OrthoDB" id="7864340at2"/>
<accession>A0A1H3LZ42</accession>